<keyword evidence="1" id="KW-0238">DNA-binding</keyword>
<sequence>MQRSVTLKIIRPEDETISWEELGYLLRGLSFKVCRMCNFCMTHQLLHALKLETELLNPQGNLYCYPRLAEEYPDVPTGIICAAETRARKVFRRSAEAVLHSETSLPRFRKDSSIPVPVAGYKILQDSDHNVYADVQLLSRQGAKTQKLPGRIRLVLADNWRDQSAKAALRQIADGKVKRGVASLFRVKNDWYFQIPYVTEAVNTGEGFEPDLVMGVAFGLQDALVYAFNTSLKRGAVSGEEVLAHQEKYAARRKKIQEQYNWSGRKGHGREDALKPLRHLYETERNYRSLVNSRYAKWVVDIAMKNRCGMIHLDSANYVSSGKKILLSRWPLYDLKEKIRRKAEEKGIQVTECSIPNLRTRCSLCGKEQEPEGEKHTFVCKDCGYGKADKNRRSGSITVDYNAARNLAAYKSEDTKL</sequence>
<evidence type="ECO:0000313" key="1">
    <source>
        <dbReference type="EMBL" id="SFE20367.1"/>
    </source>
</evidence>
<dbReference type="Proteomes" id="UP000198896">
    <property type="component" value="Unassembled WGS sequence"/>
</dbReference>
<gene>
    <name evidence="1" type="ORF">SAMN05216245_102256</name>
</gene>
<dbReference type="RefSeq" id="WP_093912829.1">
    <property type="nucleotide sequence ID" value="NZ_FONL01000002.1"/>
</dbReference>
<proteinExistence type="predicted"/>
<dbReference type="EMBL" id="FONL01000002">
    <property type="protein sequence ID" value="SFE20367.1"/>
    <property type="molecule type" value="Genomic_DNA"/>
</dbReference>
<dbReference type="AlphaFoldDB" id="A0A1I1YLH3"/>
<reference evidence="1 2" key="1">
    <citation type="submission" date="2016-10" db="EMBL/GenBank/DDBJ databases">
        <authorList>
            <person name="de Groot N.N."/>
        </authorList>
    </citation>
    <scope>NUCLEOTIDE SEQUENCE [LARGE SCALE GENOMIC DNA]</scope>
    <source>
        <strain evidence="1 2">DSM 9236</strain>
    </source>
</reference>
<protein>
    <submittedName>
        <fullName evidence="1">Putative transposase DNA-binding domain-containing protein</fullName>
    </submittedName>
</protein>
<accession>A0A1I1YLH3</accession>
<dbReference type="GO" id="GO:0003677">
    <property type="term" value="F:DNA binding"/>
    <property type="evidence" value="ECO:0007669"/>
    <property type="project" value="UniProtKB-KW"/>
</dbReference>
<dbReference type="OrthoDB" id="4278026at2"/>
<evidence type="ECO:0000313" key="2">
    <source>
        <dbReference type="Proteomes" id="UP000198896"/>
    </source>
</evidence>
<organism evidence="1 2">
    <name type="scientific">Succiniclasticum ruminis DSM 9236</name>
    <dbReference type="NCBI Taxonomy" id="1123323"/>
    <lineage>
        <taxon>Bacteria</taxon>
        <taxon>Bacillati</taxon>
        <taxon>Bacillota</taxon>
        <taxon>Negativicutes</taxon>
        <taxon>Acidaminococcales</taxon>
        <taxon>Acidaminococcaceae</taxon>
        <taxon>Succiniclasticum</taxon>
    </lineage>
</organism>
<name>A0A1I1YLH3_9FIRM</name>
<keyword evidence="2" id="KW-1185">Reference proteome</keyword>